<dbReference type="eggNOG" id="ENOG5033MMN">
    <property type="taxonomic scope" value="Bacteria"/>
</dbReference>
<gene>
    <name evidence="3" type="ordered locus">Mnod_5383</name>
</gene>
<sequence>MTAETRSAEKTLHRQSITAAVGGAVPDPRMWRSFGVDLPLRLTAEILDFAGRRLHAQAEHLQALARCGTPADAFKLQVTFVSHAMSDYQQESGRLSQSVADAASPPQAPKAT</sequence>
<dbReference type="Pfam" id="PF09361">
    <property type="entry name" value="Phasin_2"/>
    <property type="match status" value="1"/>
</dbReference>
<dbReference type="EMBL" id="CP001349">
    <property type="protein sequence ID" value="ACL60228.1"/>
    <property type="molecule type" value="Genomic_DNA"/>
</dbReference>
<dbReference type="OrthoDB" id="7998340at2"/>
<evidence type="ECO:0000313" key="3">
    <source>
        <dbReference type="EMBL" id="ACL60228.1"/>
    </source>
</evidence>
<dbReference type="AlphaFoldDB" id="B8IMN5"/>
<evidence type="ECO:0000256" key="1">
    <source>
        <dbReference type="SAM" id="MobiDB-lite"/>
    </source>
</evidence>
<dbReference type="KEGG" id="mno:Mnod_5383"/>
<feature type="region of interest" description="Disordered" evidence="1">
    <location>
        <begin position="91"/>
        <end position="112"/>
    </location>
</feature>
<proteinExistence type="predicted"/>
<reference evidence="3 4" key="1">
    <citation type="submission" date="2009-01" db="EMBL/GenBank/DDBJ databases">
        <title>Complete sequence of chromosome of Methylobacterium nodulans ORS 2060.</title>
        <authorList>
            <consortium name="US DOE Joint Genome Institute"/>
            <person name="Lucas S."/>
            <person name="Copeland A."/>
            <person name="Lapidus A."/>
            <person name="Glavina del Rio T."/>
            <person name="Dalin E."/>
            <person name="Tice H."/>
            <person name="Bruce D."/>
            <person name="Goodwin L."/>
            <person name="Pitluck S."/>
            <person name="Sims D."/>
            <person name="Brettin T."/>
            <person name="Detter J.C."/>
            <person name="Han C."/>
            <person name="Larimer F."/>
            <person name="Land M."/>
            <person name="Hauser L."/>
            <person name="Kyrpides N."/>
            <person name="Ivanova N."/>
            <person name="Marx C.J."/>
            <person name="Richardson P."/>
        </authorList>
    </citation>
    <scope>NUCLEOTIDE SEQUENCE [LARGE SCALE GENOMIC DNA]</scope>
    <source>
        <strain evidence="4">LMG 21967 / CNCM I-2342 / ORS 2060</strain>
    </source>
</reference>
<evidence type="ECO:0000259" key="2">
    <source>
        <dbReference type="Pfam" id="PF09361"/>
    </source>
</evidence>
<dbReference type="InterPro" id="IPR018968">
    <property type="entry name" value="Phasin"/>
</dbReference>
<organism evidence="3 4">
    <name type="scientific">Methylobacterium nodulans (strain LMG 21967 / CNCM I-2342 / ORS 2060)</name>
    <dbReference type="NCBI Taxonomy" id="460265"/>
    <lineage>
        <taxon>Bacteria</taxon>
        <taxon>Pseudomonadati</taxon>
        <taxon>Pseudomonadota</taxon>
        <taxon>Alphaproteobacteria</taxon>
        <taxon>Hyphomicrobiales</taxon>
        <taxon>Methylobacteriaceae</taxon>
        <taxon>Methylobacterium</taxon>
    </lineage>
</organism>
<dbReference type="HOGENOM" id="CLU_2155383_0_0_5"/>
<dbReference type="Proteomes" id="UP000008207">
    <property type="component" value="Chromosome"/>
</dbReference>
<evidence type="ECO:0000313" key="4">
    <source>
        <dbReference type="Proteomes" id="UP000008207"/>
    </source>
</evidence>
<accession>B8IMN5</accession>
<feature type="domain" description="Phasin" evidence="2">
    <location>
        <begin position="41"/>
        <end position="103"/>
    </location>
</feature>
<name>B8IMN5_METNO</name>
<protein>
    <recommendedName>
        <fullName evidence="2">Phasin domain-containing protein</fullName>
    </recommendedName>
</protein>
<dbReference type="RefSeq" id="WP_015931837.1">
    <property type="nucleotide sequence ID" value="NC_011894.1"/>
</dbReference>
<keyword evidence="4" id="KW-1185">Reference proteome</keyword>